<protein>
    <submittedName>
        <fullName evidence="1">Uncharacterized protein</fullName>
    </submittedName>
</protein>
<evidence type="ECO:0000313" key="2">
    <source>
        <dbReference type="Proteomes" id="UP001367508"/>
    </source>
</evidence>
<keyword evidence="2" id="KW-1185">Reference proteome</keyword>
<sequence length="151" mass="16957">MYGLNLEPGIHWSSKSHRKDAIPPIAEAILLAADVTSISSMADWEEKPRKGTEGLGGFSGSLCRFWKEPEVPTFVLHLFLIRTLSLVNRLNKTLTATVSFKNGYGRLCVRLRDESPRPFDQVLSCFFNLVQNCNPGITFRRGQCSLKHTFG</sequence>
<comment type="caution">
    <text evidence="1">The sequence shown here is derived from an EMBL/GenBank/DDBJ whole genome shotgun (WGS) entry which is preliminary data.</text>
</comment>
<dbReference type="AlphaFoldDB" id="A0AAN9KFY1"/>
<name>A0AAN9KFY1_CANGL</name>
<reference evidence="1 2" key="1">
    <citation type="submission" date="2024-01" db="EMBL/GenBank/DDBJ databases">
        <title>The genomes of 5 underutilized Papilionoideae crops provide insights into root nodulation and disease resistanc.</title>
        <authorList>
            <person name="Jiang F."/>
        </authorList>
    </citation>
    <scope>NUCLEOTIDE SEQUENCE [LARGE SCALE GENOMIC DNA]</scope>
    <source>
        <strain evidence="1">LVBAO_FW01</strain>
        <tissue evidence="1">Leaves</tissue>
    </source>
</reference>
<evidence type="ECO:0000313" key="1">
    <source>
        <dbReference type="EMBL" id="KAK7315731.1"/>
    </source>
</evidence>
<dbReference type="Proteomes" id="UP001367508">
    <property type="component" value="Unassembled WGS sequence"/>
</dbReference>
<gene>
    <name evidence="1" type="ORF">VNO77_34301</name>
</gene>
<proteinExistence type="predicted"/>
<organism evidence="1 2">
    <name type="scientific">Canavalia gladiata</name>
    <name type="common">Sword bean</name>
    <name type="synonym">Dolichos gladiatus</name>
    <dbReference type="NCBI Taxonomy" id="3824"/>
    <lineage>
        <taxon>Eukaryota</taxon>
        <taxon>Viridiplantae</taxon>
        <taxon>Streptophyta</taxon>
        <taxon>Embryophyta</taxon>
        <taxon>Tracheophyta</taxon>
        <taxon>Spermatophyta</taxon>
        <taxon>Magnoliopsida</taxon>
        <taxon>eudicotyledons</taxon>
        <taxon>Gunneridae</taxon>
        <taxon>Pentapetalae</taxon>
        <taxon>rosids</taxon>
        <taxon>fabids</taxon>
        <taxon>Fabales</taxon>
        <taxon>Fabaceae</taxon>
        <taxon>Papilionoideae</taxon>
        <taxon>50 kb inversion clade</taxon>
        <taxon>NPAAA clade</taxon>
        <taxon>indigoferoid/millettioid clade</taxon>
        <taxon>Phaseoleae</taxon>
        <taxon>Canavalia</taxon>
    </lineage>
</organism>
<dbReference type="EMBL" id="JAYMYQ010000008">
    <property type="protein sequence ID" value="KAK7315731.1"/>
    <property type="molecule type" value="Genomic_DNA"/>
</dbReference>
<accession>A0AAN9KFY1</accession>